<dbReference type="GeneID" id="1450757"/>
<keyword evidence="1" id="KW-0150">Chloroplast</keyword>
<accession>Q85WV3</accession>
<reference evidence="1" key="1">
    <citation type="submission" date="2007-04" db="EMBL/GenBank/DDBJ databases">
        <authorList>
            <person name="Noh E.W."/>
            <person name="Lee J.S."/>
            <person name="Choi Y.I."/>
            <person name="Han M.S."/>
            <person name="Yi Y.S."/>
            <person name="Han S.U."/>
        </authorList>
    </citation>
    <scope>NUCLEOTIDE SEQUENCE</scope>
</reference>
<name>Q85WV3_PINKO</name>
<protein>
    <submittedName>
        <fullName evidence="1">ORF42h</fullName>
    </submittedName>
</protein>
<dbReference type="AlphaFoldDB" id="Q85WV3"/>
<sequence length="42" mass="4964">MREIFSTRLCLLLISSISVLAFFFPTLFGREERIESQDPTWI</sequence>
<dbReference type="EMBL" id="AY228468">
    <property type="protein sequence ID" value="AAO74116.1"/>
    <property type="molecule type" value="Genomic_DNA"/>
</dbReference>
<geneLocation type="chloroplast" evidence="1"/>
<proteinExistence type="predicted"/>
<dbReference type="RefSeq" id="NP_817292.1">
    <property type="nucleotide sequence ID" value="NC_004677.2"/>
</dbReference>
<keyword evidence="1" id="KW-0934">Plastid</keyword>
<organism evidence="1">
    <name type="scientific">Pinus koraiensis</name>
    <name type="common">Korean pine</name>
    <dbReference type="NCBI Taxonomy" id="88728"/>
    <lineage>
        <taxon>Eukaryota</taxon>
        <taxon>Viridiplantae</taxon>
        <taxon>Streptophyta</taxon>
        <taxon>Embryophyta</taxon>
        <taxon>Tracheophyta</taxon>
        <taxon>Spermatophyta</taxon>
        <taxon>Pinopsida</taxon>
        <taxon>Pinidae</taxon>
        <taxon>Conifers I</taxon>
        <taxon>Pinales</taxon>
        <taxon>Pinaceae</taxon>
        <taxon>Pinus</taxon>
        <taxon>Pinus subgen. Strobus</taxon>
    </lineage>
</organism>
<evidence type="ECO:0000313" key="1">
    <source>
        <dbReference type="EMBL" id="AAO74116.1"/>
    </source>
</evidence>